<feature type="compositionally biased region" description="Basic and acidic residues" evidence="10">
    <location>
        <begin position="159"/>
        <end position="176"/>
    </location>
</feature>
<comment type="subcellular location">
    <subcellularLocation>
        <location evidence="2 9">Nucleus</location>
    </subcellularLocation>
</comment>
<dbReference type="PANTHER" id="PTHR11276:SF41">
    <property type="entry name" value="DNA POLYMERASE LAMBDA"/>
    <property type="match status" value="1"/>
</dbReference>
<dbReference type="GO" id="GO:0003887">
    <property type="term" value="F:DNA-directed DNA polymerase activity"/>
    <property type="evidence" value="ECO:0007669"/>
    <property type="project" value="UniProtKB-UniRule"/>
</dbReference>
<accession>A0AAW2D331</accession>
<comment type="similarity">
    <text evidence="3 9">Belongs to the DNA polymerase type-X family.</text>
</comment>
<evidence type="ECO:0000256" key="7">
    <source>
        <dbReference type="ARBA" id="ARBA00023239"/>
    </source>
</evidence>
<evidence type="ECO:0000256" key="9">
    <source>
        <dbReference type="RuleBase" id="RU366014"/>
    </source>
</evidence>
<evidence type="ECO:0000256" key="5">
    <source>
        <dbReference type="ARBA" id="ARBA00022695"/>
    </source>
</evidence>
<dbReference type="SMART" id="SM00483">
    <property type="entry name" value="POLXc"/>
    <property type="match status" value="1"/>
</dbReference>
<keyword evidence="8 9" id="KW-0539">Nucleus</keyword>
<dbReference type="SUPFAM" id="SSF81301">
    <property type="entry name" value="Nucleotidyltransferase"/>
    <property type="match status" value="1"/>
</dbReference>
<dbReference type="EMBL" id="JAZDWU010000004">
    <property type="protein sequence ID" value="KAL0004108.1"/>
    <property type="molecule type" value="Genomic_DNA"/>
</dbReference>
<evidence type="ECO:0000256" key="4">
    <source>
        <dbReference type="ARBA" id="ARBA00022679"/>
    </source>
</evidence>
<dbReference type="GO" id="GO:0046872">
    <property type="term" value="F:metal ion binding"/>
    <property type="evidence" value="ECO:0007669"/>
    <property type="project" value="UniProtKB-UniRule"/>
</dbReference>
<keyword evidence="6" id="KW-0479">Metal-binding</keyword>
<comment type="caution">
    <text evidence="12">The sequence shown here is derived from an EMBL/GenBank/DDBJ whole genome shotgun (WGS) entry which is preliminary data.</text>
</comment>
<name>A0AAW2D331_9ROSI</name>
<dbReference type="Proteomes" id="UP001459277">
    <property type="component" value="Unassembled WGS sequence"/>
</dbReference>
<reference evidence="12 13" key="1">
    <citation type="submission" date="2024-01" db="EMBL/GenBank/DDBJ databases">
        <title>A telomere-to-telomere, gap-free genome of sweet tea (Lithocarpus litseifolius).</title>
        <authorList>
            <person name="Zhou J."/>
        </authorList>
    </citation>
    <scope>NUCLEOTIDE SEQUENCE [LARGE SCALE GENOMIC DNA]</scope>
    <source>
        <strain evidence="12">Zhou-2022a</strain>
        <tissue evidence="12">Leaf</tissue>
    </source>
</reference>
<evidence type="ECO:0000256" key="2">
    <source>
        <dbReference type="ARBA" id="ARBA00004123"/>
    </source>
</evidence>
<dbReference type="InterPro" id="IPR027421">
    <property type="entry name" value="DNA_pol_lamdba_lyase_dom_sf"/>
</dbReference>
<dbReference type="SUPFAM" id="SSF47802">
    <property type="entry name" value="DNA polymerase beta, N-terminal domain-like"/>
    <property type="match status" value="1"/>
</dbReference>
<dbReference type="Gene3D" id="3.40.50.10190">
    <property type="entry name" value="BRCT domain"/>
    <property type="match status" value="1"/>
</dbReference>
<comment type="catalytic activity">
    <reaction evidence="9">
        <text>DNA(n) + a 2'-deoxyribonucleoside 5'-triphosphate = DNA(n+1) + diphosphate</text>
        <dbReference type="Rhea" id="RHEA:22508"/>
        <dbReference type="Rhea" id="RHEA-COMP:17339"/>
        <dbReference type="Rhea" id="RHEA-COMP:17340"/>
        <dbReference type="ChEBI" id="CHEBI:33019"/>
        <dbReference type="ChEBI" id="CHEBI:61560"/>
        <dbReference type="ChEBI" id="CHEBI:173112"/>
        <dbReference type="EC" id="2.7.7.7"/>
    </reaction>
</comment>
<dbReference type="InterPro" id="IPR043519">
    <property type="entry name" value="NT_sf"/>
</dbReference>
<keyword evidence="9" id="KW-0234">DNA repair</keyword>
<dbReference type="PRINTS" id="PR00870">
    <property type="entry name" value="DNAPOLXBETA"/>
</dbReference>
<gene>
    <name evidence="12" type="ORF">SO802_011669</name>
</gene>
<evidence type="ECO:0000313" key="12">
    <source>
        <dbReference type="EMBL" id="KAL0004108.1"/>
    </source>
</evidence>
<dbReference type="InterPro" id="IPR002054">
    <property type="entry name" value="DNA-dir_DNA_pol_X"/>
</dbReference>
<feature type="region of interest" description="Disordered" evidence="10">
    <location>
        <begin position="131"/>
        <end position="192"/>
    </location>
</feature>
<keyword evidence="9" id="KW-0227">DNA damage</keyword>
<evidence type="ECO:0000256" key="10">
    <source>
        <dbReference type="SAM" id="MobiDB-lite"/>
    </source>
</evidence>
<dbReference type="InterPro" id="IPR001357">
    <property type="entry name" value="BRCT_dom"/>
</dbReference>
<dbReference type="FunFam" id="1.10.150.20:FF:000010">
    <property type="entry name" value="DNA polymerase lambda"/>
    <property type="match status" value="1"/>
</dbReference>
<dbReference type="Gene3D" id="1.10.150.110">
    <property type="entry name" value="DNA polymerase beta, N-terminal domain-like"/>
    <property type="match status" value="1"/>
</dbReference>
<feature type="compositionally biased region" description="Basic and acidic residues" evidence="10">
    <location>
        <begin position="131"/>
        <end position="143"/>
    </location>
</feature>
<dbReference type="PROSITE" id="PS50172">
    <property type="entry name" value="BRCT"/>
    <property type="match status" value="1"/>
</dbReference>
<keyword evidence="13" id="KW-1185">Reference proteome</keyword>
<proteinExistence type="inferred from homology"/>
<protein>
    <recommendedName>
        <fullName evidence="9">DNA polymerase</fullName>
        <ecNumber evidence="9">2.7.7.7</ecNumber>
    </recommendedName>
</protein>
<keyword evidence="4 9" id="KW-0808">Transferase</keyword>
<dbReference type="SUPFAM" id="SSF81585">
    <property type="entry name" value="PsbU/PolX domain-like"/>
    <property type="match status" value="1"/>
</dbReference>
<evidence type="ECO:0000256" key="6">
    <source>
        <dbReference type="ARBA" id="ARBA00022723"/>
    </source>
</evidence>
<dbReference type="GO" id="GO:0005634">
    <property type="term" value="C:nucleus"/>
    <property type="evidence" value="ECO:0007669"/>
    <property type="project" value="UniProtKB-SubCell"/>
</dbReference>
<dbReference type="InterPro" id="IPR037160">
    <property type="entry name" value="DNA_Pol_thumb_sf"/>
</dbReference>
<evidence type="ECO:0000313" key="13">
    <source>
        <dbReference type="Proteomes" id="UP001459277"/>
    </source>
</evidence>
<feature type="domain" description="BRCT" evidence="11">
    <location>
        <begin position="14"/>
        <end position="122"/>
    </location>
</feature>
<keyword evidence="9" id="KW-0239">DNA-directed DNA polymerase</keyword>
<dbReference type="InterPro" id="IPR029398">
    <property type="entry name" value="PolB_thumb"/>
</dbReference>
<keyword evidence="5 9" id="KW-0548">Nucleotidyltransferase</keyword>
<sequence>MAPKTTKNKSTPQDPDGIFAGMVVFLVQHEVQPRRLQIWKQKLVQMGAAIEAVAAPGMFLRVFLEERLSKRAIHVFAINSEALLKQVTTERLERFKGRAFLYQWLEDSLRLGEKVSEDLYNIKVDRERDNIPDKSLVPKEDNKNTTSDEEPSHSKKIRSSPEDSKNINAESKEDAKSSALYDAPSTPGSSEDSPSFLFFLQLYTFTIFNQVDTMQTSLPYSPPDLNRNITEIFGKLVNIYRALGEDRRSFSYYKAIAVIEKLSFKIDSADQIQEIVTTGKLSKLEHFEKDEKVRTITLFGEVWGIGPATALKLYEKGLHTLDDLKNENSLTNSQRIGLKYFDDIKQRIPCHEVQEMDLLLQKVGEDILHGVYPRDIYAFRLIAWTGNDVLDRRLRLLAESKGFRLDDTGPFPATHGSGSKQVMSVYEFVVLSLVYMVHLALACIVQLQGTRASASLKFNTEKEVFDFQGFPWLEPHKRNL</sequence>
<dbReference type="Gene3D" id="3.30.210.10">
    <property type="entry name" value="DNA polymerase, thumb domain"/>
    <property type="match status" value="1"/>
</dbReference>
<dbReference type="GO" id="GO:0003677">
    <property type="term" value="F:DNA binding"/>
    <property type="evidence" value="ECO:0007669"/>
    <property type="project" value="UniProtKB-UniRule"/>
</dbReference>
<dbReference type="AlphaFoldDB" id="A0AAW2D331"/>
<dbReference type="InterPro" id="IPR036420">
    <property type="entry name" value="BRCT_dom_sf"/>
</dbReference>
<comment type="cofactor">
    <cofactor evidence="1">
        <name>Mn(2+)</name>
        <dbReference type="ChEBI" id="CHEBI:29035"/>
    </cofactor>
</comment>
<dbReference type="Pfam" id="PF14791">
    <property type="entry name" value="DNA_pol_B_thumb"/>
    <property type="match status" value="1"/>
</dbReference>
<dbReference type="GO" id="GO:0016829">
    <property type="term" value="F:lyase activity"/>
    <property type="evidence" value="ECO:0007669"/>
    <property type="project" value="UniProtKB-KW"/>
</dbReference>
<dbReference type="Gene3D" id="1.10.150.20">
    <property type="entry name" value="5' to 3' exonuclease, C-terminal subdomain"/>
    <property type="match status" value="1"/>
</dbReference>
<dbReference type="Pfam" id="PF10391">
    <property type="entry name" value="DNA_pol_lambd_f"/>
    <property type="match status" value="1"/>
</dbReference>
<dbReference type="EC" id="2.7.7.7" evidence="9"/>
<evidence type="ECO:0000256" key="3">
    <source>
        <dbReference type="ARBA" id="ARBA00008323"/>
    </source>
</evidence>
<keyword evidence="7" id="KW-0456">Lyase</keyword>
<evidence type="ECO:0000259" key="11">
    <source>
        <dbReference type="PROSITE" id="PS50172"/>
    </source>
</evidence>
<dbReference type="GO" id="GO:0006303">
    <property type="term" value="P:double-strand break repair via nonhomologous end joining"/>
    <property type="evidence" value="ECO:0007669"/>
    <property type="project" value="TreeGrafter"/>
</dbReference>
<dbReference type="SUPFAM" id="SSF52113">
    <property type="entry name" value="BRCT domain"/>
    <property type="match status" value="1"/>
</dbReference>
<organism evidence="12 13">
    <name type="scientific">Lithocarpus litseifolius</name>
    <dbReference type="NCBI Taxonomy" id="425828"/>
    <lineage>
        <taxon>Eukaryota</taxon>
        <taxon>Viridiplantae</taxon>
        <taxon>Streptophyta</taxon>
        <taxon>Embryophyta</taxon>
        <taxon>Tracheophyta</taxon>
        <taxon>Spermatophyta</taxon>
        <taxon>Magnoliopsida</taxon>
        <taxon>eudicotyledons</taxon>
        <taxon>Gunneridae</taxon>
        <taxon>Pentapetalae</taxon>
        <taxon>rosids</taxon>
        <taxon>fabids</taxon>
        <taxon>Fagales</taxon>
        <taxon>Fagaceae</taxon>
        <taxon>Lithocarpus</taxon>
    </lineage>
</organism>
<dbReference type="InterPro" id="IPR022312">
    <property type="entry name" value="DNA_pol_X"/>
</dbReference>
<dbReference type="InterPro" id="IPR002008">
    <property type="entry name" value="DNA_pol_X_beta-like"/>
</dbReference>
<comment type="function">
    <text evidence="9">DNA polymerase that functions in several pathways of DNA repair. Involved in base excision repair (BER) responsible for repair of lesions that give rise to abasic (AP) sites in DNA. Also contributes to DNA double-strand break repair by non-homologous end joining and homologous recombination. Has both template-dependent and template-independent (terminal transferase) DNA polymerase activities. Has also a 5'-deoxyribose-5-phosphate lyase (dRP lyase) activity.</text>
</comment>
<evidence type="ECO:0000256" key="1">
    <source>
        <dbReference type="ARBA" id="ARBA00001936"/>
    </source>
</evidence>
<dbReference type="PANTHER" id="PTHR11276">
    <property type="entry name" value="DNA POLYMERASE TYPE-X FAMILY MEMBER"/>
    <property type="match status" value="1"/>
</dbReference>
<dbReference type="InterPro" id="IPR018944">
    <property type="entry name" value="DNA_pol_lambd_fingers_domain"/>
</dbReference>
<evidence type="ECO:0000256" key="8">
    <source>
        <dbReference type="ARBA" id="ARBA00023242"/>
    </source>
</evidence>